<accession>A0ABQ2JCB4</accession>
<feature type="transmembrane region" description="Helical" evidence="1">
    <location>
        <begin position="62"/>
        <end position="82"/>
    </location>
</feature>
<evidence type="ECO:0000259" key="2">
    <source>
        <dbReference type="Pfam" id="PF00487"/>
    </source>
</evidence>
<evidence type="ECO:0000256" key="1">
    <source>
        <dbReference type="SAM" id="Phobius"/>
    </source>
</evidence>
<dbReference type="InterPro" id="IPR005804">
    <property type="entry name" value="FA_desaturase_dom"/>
</dbReference>
<dbReference type="EMBL" id="BMND01000008">
    <property type="protein sequence ID" value="GGN43131.1"/>
    <property type="molecule type" value="Genomic_DNA"/>
</dbReference>
<keyword evidence="1" id="KW-0472">Membrane</keyword>
<protein>
    <recommendedName>
        <fullName evidence="2">Fatty acid desaturase domain-containing protein</fullName>
    </recommendedName>
</protein>
<proteinExistence type="predicted"/>
<keyword evidence="4" id="KW-1185">Reference proteome</keyword>
<evidence type="ECO:0000313" key="3">
    <source>
        <dbReference type="EMBL" id="GGN43131.1"/>
    </source>
</evidence>
<organism evidence="3 4">
    <name type="scientific">Streptomyces kronopolitis</name>
    <dbReference type="NCBI Taxonomy" id="1612435"/>
    <lineage>
        <taxon>Bacteria</taxon>
        <taxon>Bacillati</taxon>
        <taxon>Actinomycetota</taxon>
        <taxon>Actinomycetes</taxon>
        <taxon>Kitasatosporales</taxon>
        <taxon>Streptomycetaceae</taxon>
        <taxon>Streptomyces</taxon>
    </lineage>
</organism>
<keyword evidence="1" id="KW-1133">Transmembrane helix</keyword>
<gene>
    <name evidence="3" type="ORF">GCM10012285_24170</name>
</gene>
<dbReference type="Proteomes" id="UP000600080">
    <property type="component" value="Unassembled WGS sequence"/>
</dbReference>
<feature type="domain" description="Fatty acid desaturase" evidence="2">
    <location>
        <begin position="73"/>
        <end position="308"/>
    </location>
</feature>
<keyword evidence="1" id="KW-0812">Transmembrane</keyword>
<name>A0ABQ2JCB4_9ACTN</name>
<dbReference type="Pfam" id="PF00487">
    <property type="entry name" value="FA_desaturase"/>
    <property type="match status" value="1"/>
</dbReference>
<reference evidence="4" key="1">
    <citation type="journal article" date="2019" name="Int. J. Syst. Evol. Microbiol.">
        <title>The Global Catalogue of Microorganisms (GCM) 10K type strain sequencing project: providing services to taxonomists for standard genome sequencing and annotation.</title>
        <authorList>
            <consortium name="The Broad Institute Genomics Platform"/>
            <consortium name="The Broad Institute Genome Sequencing Center for Infectious Disease"/>
            <person name="Wu L."/>
            <person name="Ma J."/>
        </authorList>
    </citation>
    <scope>NUCLEOTIDE SEQUENCE [LARGE SCALE GENOMIC DNA]</scope>
    <source>
        <strain evidence="4">CGMCC 4.7323</strain>
    </source>
</reference>
<sequence length="348" mass="37548">MLLCLAVIAAGIGLCQIDRLHFSRRRPRTAYAARLIALQRARANNWTPTALLAGQWLQITGWWMFAAHGPVAAAAAAVGVAIQFRHLQEVSHFAVHGVLARTARANLLLAELFAHLPLGLGPVVLRRKRHVRDHHPHATETGIDPNLDELSQAGLNPGIGRLRLAVALVHPLTARGIRATVTGLAAGLRHPPARGCRTAAVAAVLACAYLAGGWAGLVWGLLVPRLLLYPQLAWMSLLVEHTWFDAEHRTGSPAWVEAGRCLRLYTRSRVLAHLAAATWLPCGDLYHYAHSAHPGVRWNYLPALERHLGAPHFTPAGLLLGSGSVARRHFTALQAATPASPPRPAAAT</sequence>
<comment type="caution">
    <text evidence="3">The sequence shown here is derived from an EMBL/GenBank/DDBJ whole genome shotgun (WGS) entry which is preliminary data.</text>
</comment>
<dbReference type="RefSeq" id="WP_189097608.1">
    <property type="nucleotide sequence ID" value="NZ_BMND01000008.1"/>
</dbReference>
<feature type="transmembrane region" description="Helical" evidence="1">
    <location>
        <begin position="199"/>
        <end position="222"/>
    </location>
</feature>
<evidence type="ECO:0000313" key="4">
    <source>
        <dbReference type="Proteomes" id="UP000600080"/>
    </source>
</evidence>
<dbReference type="GeneID" id="301548219"/>